<gene>
    <name evidence="1" type="ORF">Cadr_000008486</name>
</gene>
<dbReference type="EMBL" id="JWIN03000007">
    <property type="protein sequence ID" value="KAB1276796.1"/>
    <property type="molecule type" value="Genomic_DNA"/>
</dbReference>
<reference evidence="1 2" key="1">
    <citation type="journal article" date="2019" name="Mol. Ecol. Resour.">
        <title>Improving Illumina assemblies with Hi-C and long reads: an example with the North African dromedary.</title>
        <authorList>
            <person name="Elbers J.P."/>
            <person name="Rogers M.F."/>
            <person name="Perelman P.L."/>
            <person name="Proskuryakova A.A."/>
            <person name="Serdyukova N.A."/>
            <person name="Johnson W.E."/>
            <person name="Horin P."/>
            <person name="Corander J."/>
            <person name="Murphy D."/>
            <person name="Burger P.A."/>
        </authorList>
    </citation>
    <scope>NUCLEOTIDE SEQUENCE [LARGE SCALE GENOMIC DNA]</scope>
    <source>
        <strain evidence="1">Drom800</strain>
        <tissue evidence="1">Blood</tissue>
    </source>
</reference>
<comment type="caution">
    <text evidence="1">The sequence shown here is derived from an EMBL/GenBank/DDBJ whole genome shotgun (WGS) entry which is preliminary data.</text>
</comment>
<evidence type="ECO:0000313" key="2">
    <source>
        <dbReference type="Proteomes" id="UP000299084"/>
    </source>
</evidence>
<keyword evidence="2" id="KW-1185">Reference proteome</keyword>
<dbReference type="Proteomes" id="UP000299084">
    <property type="component" value="Unassembled WGS sequence"/>
</dbReference>
<name>A0A5N4E197_CAMDR</name>
<dbReference type="AlphaFoldDB" id="A0A5N4E197"/>
<organism evidence="1 2">
    <name type="scientific">Camelus dromedarius</name>
    <name type="common">Dromedary</name>
    <name type="synonym">Arabian camel</name>
    <dbReference type="NCBI Taxonomy" id="9838"/>
    <lineage>
        <taxon>Eukaryota</taxon>
        <taxon>Metazoa</taxon>
        <taxon>Chordata</taxon>
        <taxon>Craniata</taxon>
        <taxon>Vertebrata</taxon>
        <taxon>Euteleostomi</taxon>
        <taxon>Mammalia</taxon>
        <taxon>Eutheria</taxon>
        <taxon>Laurasiatheria</taxon>
        <taxon>Artiodactyla</taxon>
        <taxon>Tylopoda</taxon>
        <taxon>Camelidae</taxon>
        <taxon>Camelus</taxon>
    </lineage>
</organism>
<evidence type="ECO:0000313" key="1">
    <source>
        <dbReference type="EMBL" id="KAB1276796.1"/>
    </source>
</evidence>
<proteinExistence type="predicted"/>
<protein>
    <submittedName>
        <fullName evidence="1">Uncharacterized protein</fullName>
    </submittedName>
</protein>
<accession>A0A5N4E197</accession>
<sequence length="80" mass="8975">MISDSINKGKKSMDKAYLVLDLANFEANHLLSSLKHCPVNMQFSLKIPYERQLGEFGDEPILQAVGVLVRDISQAHNFLS</sequence>